<protein>
    <submittedName>
        <fullName evidence="2">Uncharacterized protein</fullName>
    </submittedName>
</protein>
<dbReference type="RefSeq" id="WP_135418615.1">
    <property type="nucleotide sequence ID" value="NZ_SRLB01000028.1"/>
</dbReference>
<dbReference type="OrthoDB" id="8482090at2"/>
<sequence length="158" mass="16945">MVKRTVCFSVCAVLLLSGTASAQGLDGMVVLKGVCSPKSHIAEGRIGEDLTRRQSRFFCDAAVITTPNGQAGRRLVNFAESRSHTRPPIGFAGTMVERDIMQVHRVYLQSGQALAVSDGYCKFFSTNKAIHGIACGAKIDNGGRRTVPIVAFDGRVQS</sequence>
<keyword evidence="1" id="KW-0732">Signal</keyword>
<organism evidence="2 3">
    <name type="scientific">Methylobacterium nonmethylotrophicum</name>
    <dbReference type="NCBI Taxonomy" id="1141884"/>
    <lineage>
        <taxon>Bacteria</taxon>
        <taxon>Pseudomonadati</taxon>
        <taxon>Pseudomonadota</taxon>
        <taxon>Alphaproteobacteria</taxon>
        <taxon>Hyphomicrobiales</taxon>
        <taxon>Methylobacteriaceae</taxon>
        <taxon>Methylobacterium</taxon>
    </lineage>
</organism>
<accession>A0A4Z0NJ71</accession>
<keyword evidence="3" id="KW-1185">Reference proteome</keyword>
<reference evidence="2 3" key="1">
    <citation type="submission" date="2019-04" db="EMBL/GenBank/DDBJ databases">
        <authorList>
            <person name="Feng G."/>
            <person name="Zhu H."/>
        </authorList>
    </citation>
    <scope>NUCLEOTIDE SEQUENCE [LARGE SCALE GENOMIC DNA]</scope>
    <source>
        <strain evidence="2 3">6HR-1</strain>
    </source>
</reference>
<feature type="signal peptide" evidence="1">
    <location>
        <begin position="1"/>
        <end position="22"/>
    </location>
</feature>
<comment type="caution">
    <text evidence="2">The sequence shown here is derived from an EMBL/GenBank/DDBJ whole genome shotgun (WGS) entry which is preliminary data.</text>
</comment>
<dbReference type="Proteomes" id="UP000297535">
    <property type="component" value="Unassembled WGS sequence"/>
</dbReference>
<dbReference type="EMBL" id="SRLB01000028">
    <property type="protein sequence ID" value="TGD95533.1"/>
    <property type="molecule type" value="Genomic_DNA"/>
</dbReference>
<proteinExistence type="predicted"/>
<gene>
    <name evidence="2" type="ORF">EU555_27700</name>
</gene>
<evidence type="ECO:0000313" key="3">
    <source>
        <dbReference type="Proteomes" id="UP000297535"/>
    </source>
</evidence>
<feature type="chain" id="PRO_5021193328" evidence="1">
    <location>
        <begin position="23"/>
        <end position="158"/>
    </location>
</feature>
<dbReference type="AlphaFoldDB" id="A0A4Z0NJ71"/>
<evidence type="ECO:0000313" key="2">
    <source>
        <dbReference type="EMBL" id="TGD95533.1"/>
    </source>
</evidence>
<evidence type="ECO:0000256" key="1">
    <source>
        <dbReference type="SAM" id="SignalP"/>
    </source>
</evidence>
<name>A0A4Z0NJ71_9HYPH</name>